<sequence>MKMKLSKGHALLSILVINIVLMCCYLFYVHVVRLRDRPMPDDSIVTSNRELVDLRIPNDPIDYSKRELVDLLKEPWECGDRNCF</sequence>
<dbReference type="EMBL" id="JAIWYP010000013">
    <property type="protein sequence ID" value="KAH3719315.1"/>
    <property type="molecule type" value="Genomic_DNA"/>
</dbReference>
<dbReference type="AlphaFoldDB" id="A0A9D4HHI9"/>
<keyword evidence="1" id="KW-1133">Transmembrane helix</keyword>
<keyword evidence="3" id="KW-1185">Reference proteome</keyword>
<proteinExistence type="predicted"/>
<evidence type="ECO:0000256" key="1">
    <source>
        <dbReference type="SAM" id="Phobius"/>
    </source>
</evidence>
<keyword evidence="1" id="KW-0812">Transmembrane</keyword>
<accession>A0A9D4HHI9</accession>
<reference evidence="2" key="2">
    <citation type="submission" date="2020-11" db="EMBL/GenBank/DDBJ databases">
        <authorList>
            <person name="McCartney M.A."/>
            <person name="Auch B."/>
            <person name="Kono T."/>
            <person name="Mallez S."/>
            <person name="Becker A."/>
            <person name="Gohl D.M."/>
            <person name="Silverstein K.A.T."/>
            <person name="Koren S."/>
            <person name="Bechman K.B."/>
            <person name="Herman A."/>
            <person name="Abrahante J.E."/>
            <person name="Garbe J."/>
        </authorList>
    </citation>
    <scope>NUCLEOTIDE SEQUENCE</scope>
    <source>
        <strain evidence="2">Duluth1</strain>
        <tissue evidence="2">Whole animal</tissue>
    </source>
</reference>
<comment type="caution">
    <text evidence="2">The sequence shown here is derived from an EMBL/GenBank/DDBJ whole genome shotgun (WGS) entry which is preliminary data.</text>
</comment>
<evidence type="ECO:0000313" key="3">
    <source>
        <dbReference type="Proteomes" id="UP000828390"/>
    </source>
</evidence>
<reference evidence="2" key="1">
    <citation type="journal article" date="2019" name="bioRxiv">
        <title>The Genome of the Zebra Mussel, Dreissena polymorpha: A Resource for Invasive Species Research.</title>
        <authorList>
            <person name="McCartney M.A."/>
            <person name="Auch B."/>
            <person name="Kono T."/>
            <person name="Mallez S."/>
            <person name="Zhang Y."/>
            <person name="Obille A."/>
            <person name="Becker A."/>
            <person name="Abrahante J.E."/>
            <person name="Garbe J."/>
            <person name="Badalamenti J.P."/>
            <person name="Herman A."/>
            <person name="Mangelson H."/>
            <person name="Liachko I."/>
            <person name="Sullivan S."/>
            <person name="Sone E.D."/>
            <person name="Koren S."/>
            <person name="Silverstein K.A.T."/>
            <person name="Beckman K.B."/>
            <person name="Gohl D.M."/>
        </authorList>
    </citation>
    <scope>NUCLEOTIDE SEQUENCE</scope>
    <source>
        <strain evidence="2">Duluth1</strain>
        <tissue evidence="2">Whole animal</tissue>
    </source>
</reference>
<feature type="transmembrane region" description="Helical" evidence="1">
    <location>
        <begin position="12"/>
        <end position="31"/>
    </location>
</feature>
<organism evidence="2 3">
    <name type="scientific">Dreissena polymorpha</name>
    <name type="common">Zebra mussel</name>
    <name type="synonym">Mytilus polymorpha</name>
    <dbReference type="NCBI Taxonomy" id="45954"/>
    <lineage>
        <taxon>Eukaryota</taxon>
        <taxon>Metazoa</taxon>
        <taxon>Spiralia</taxon>
        <taxon>Lophotrochozoa</taxon>
        <taxon>Mollusca</taxon>
        <taxon>Bivalvia</taxon>
        <taxon>Autobranchia</taxon>
        <taxon>Heteroconchia</taxon>
        <taxon>Euheterodonta</taxon>
        <taxon>Imparidentia</taxon>
        <taxon>Neoheterodontei</taxon>
        <taxon>Myida</taxon>
        <taxon>Dreissenoidea</taxon>
        <taxon>Dreissenidae</taxon>
        <taxon>Dreissena</taxon>
    </lineage>
</organism>
<gene>
    <name evidence="2" type="ORF">DPMN_062146</name>
</gene>
<name>A0A9D4HHI9_DREPO</name>
<protein>
    <submittedName>
        <fullName evidence="2">Uncharacterized protein</fullName>
    </submittedName>
</protein>
<dbReference type="Proteomes" id="UP000828390">
    <property type="component" value="Unassembled WGS sequence"/>
</dbReference>
<keyword evidence="1" id="KW-0472">Membrane</keyword>
<evidence type="ECO:0000313" key="2">
    <source>
        <dbReference type="EMBL" id="KAH3719315.1"/>
    </source>
</evidence>